<proteinExistence type="predicted"/>
<dbReference type="EMBL" id="OD000809">
    <property type="protein sequence ID" value="CAD7399401.1"/>
    <property type="molecule type" value="Genomic_DNA"/>
</dbReference>
<accession>A0A7R9GYI3</accession>
<protein>
    <submittedName>
        <fullName evidence="1">Uncharacterized protein</fullName>
    </submittedName>
</protein>
<gene>
    <name evidence="1" type="ORF">TPSB3V08_LOCUS2120</name>
</gene>
<sequence>MGKRKDTSTEEEINVGVCDKQKGHVALGTRSKPPGIMEWVVQDSRFKDWLVSGVGGKRMHWSWMGSTRSCSNQTTSCSGWIQEVVWLKGGKSTGWGLEVVQIKAGGRRLGGGEKSDWRAW</sequence>
<organism evidence="1">
    <name type="scientific">Timema poppense</name>
    <name type="common">Walking stick</name>
    <dbReference type="NCBI Taxonomy" id="170557"/>
    <lineage>
        <taxon>Eukaryota</taxon>
        <taxon>Metazoa</taxon>
        <taxon>Ecdysozoa</taxon>
        <taxon>Arthropoda</taxon>
        <taxon>Hexapoda</taxon>
        <taxon>Insecta</taxon>
        <taxon>Pterygota</taxon>
        <taxon>Neoptera</taxon>
        <taxon>Polyneoptera</taxon>
        <taxon>Phasmatodea</taxon>
        <taxon>Timematodea</taxon>
        <taxon>Timematoidea</taxon>
        <taxon>Timematidae</taxon>
        <taxon>Timema</taxon>
    </lineage>
</organism>
<dbReference type="AlphaFoldDB" id="A0A7R9GYI3"/>
<evidence type="ECO:0000313" key="1">
    <source>
        <dbReference type="EMBL" id="CAD7399401.1"/>
    </source>
</evidence>
<reference evidence="1" key="1">
    <citation type="submission" date="2020-11" db="EMBL/GenBank/DDBJ databases">
        <authorList>
            <person name="Tran Van P."/>
        </authorList>
    </citation>
    <scope>NUCLEOTIDE SEQUENCE</scope>
</reference>
<name>A0A7R9GYI3_TIMPO</name>